<dbReference type="Pfam" id="PF08284">
    <property type="entry name" value="RVP_2"/>
    <property type="match status" value="1"/>
</dbReference>
<evidence type="ECO:0000313" key="3">
    <source>
        <dbReference type="EMBL" id="KHN33219.1"/>
    </source>
</evidence>
<dbReference type="InterPro" id="IPR043128">
    <property type="entry name" value="Rev_trsase/Diguanyl_cyclase"/>
</dbReference>
<proteinExistence type="predicted"/>
<dbReference type="EMBL" id="KN649573">
    <property type="protein sequence ID" value="KHN33219.1"/>
    <property type="molecule type" value="Genomic_DNA"/>
</dbReference>
<dbReference type="InterPro" id="IPR032567">
    <property type="entry name" value="RTL1-rel"/>
</dbReference>
<dbReference type="Gene3D" id="2.40.70.10">
    <property type="entry name" value="Acid Proteases"/>
    <property type="match status" value="1"/>
</dbReference>
<dbReference type="CDD" id="cd01647">
    <property type="entry name" value="RT_LTR"/>
    <property type="match status" value="1"/>
</dbReference>
<dbReference type="EC" id="3.4.23.-" evidence="3"/>
<protein>
    <submittedName>
        <fullName evidence="3">Transposon Ty3-I Gag-Pol polyprotein</fullName>
        <ecNumber evidence="3">2.7.7.7</ecNumber>
        <ecNumber evidence="3">3.1.26.4</ecNumber>
        <ecNumber evidence="3">3.4.23.-</ecNumber>
    </submittedName>
</protein>
<feature type="non-terminal residue" evidence="3">
    <location>
        <position position="469"/>
    </location>
</feature>
<name>A0A0B2RLN6_GLYSO</name>
<dbReference type="EC" id="2.7.7.7" evidence="3"/>
<gene>
    <name evidence="3" type="ORF">glysoja_027906</name>
</gene>
<reference evidence="3" key="1">
    <citation type="submission" date="2014-07" db="EMBL/GenBank/DDBJ databases">
        <title>Identification of a novel salt tolerance gene in wild soybean by whole-genome sequencing.</title>
        <authorList>
            <person name="Lam H.-M."/>
            <person name="Qi X."/>
            <person name="Li M.-W."/>
            <person name="Liu X."/>
            <person name="Xie M."/>
            <person name="Ni M."/>
            <person name="Xu X."/>
        </authorList>
    </citation>
    <scope>NUCLEOTIDE SEQUENCE [LARGE SCALE GENOMIC DNA]</scope>
    <source>
        <tissue evidence="3">Root</tissue>
    </source>
</reference>
<dbReference type="GO" id="GO:0003887">
    <property type="term" value="F:DNA-directed DNA polymerase activity"/>
    <property type="evidence" value="ECO:0007669"/>
    <property type="project" value="UniProtKB-EC"/>
</dbReference>
<feature type="compositionally biased region" description="Polar residues" evidence="1">
    <location>
        <begin position="193"/>
        <end position="202"/>
    </location>
</feature>
<accession>A0A0B2RLN6</accession>
<dbReference type="SUPFAM" id="SSF56672">
    <property type="entry name" value="DNA/RNA polymerases"/>
    <property type="match status" value="1"/>
</dbReference>
<feature type="compositionally biased region" description="Low complexity" evidence="1">
    <location>
        <begin position="267"/>
        <end position="285"/>
    </location>
</feature>
<keyword evidence="3" id="KW-0808">Transferase</keyword>
<dbReference type="Proteomes" id="UP000053555">
    <property type="component" value="Unassembled WGS sequence"/>
</dbReference>
<feature type="domain" description="Reverse transcriptase" evidence="2">
    <location>
        <begin position="399"/>
        <end position="469"/>
    </location>
</feature>
<dbReference type="Gene3D" id="3.30.70.270">
    <property type="match status" value="1"/>
</dbReference>
<dbReference type="InterPro" id="IPR000477">
    <property type="entry name" value="RT_dom"/>
</dbReference>
<evidence type="ECO:0000259" key="2">
    <source>
        <dbReference type="Pfam" id="PF00078"/>
    </source>
</evidence>
<evidence type="ECO:0000256" key="1">
    <source>
        <dbReference type="SAM" id="MobiDB-lite"/>
    </source>
</evidence>
<organism evidence="3">
    <name type="scientific">Glycine soja</name>
    <name type="common">Wild soybean</name>
    <dbReference type="NCBI Taxonomy" id="3848"/>
    <lineage>
        <taxon>Eukaryota</taxon>
        <taxon>Viridiplantae</taxon>
        <taxon>Streptophyta</taxon>
        <taxon>Embryophyta</taxon>
        <taxon>Tracheophyta</taxon>
        <taxon>Spermatophyta</taxon>
        <taxon>Magnoliopsida</taxon>
        <taxon>eudicotyledons</taxon>
        <taxon>Gunneridae</taxon>
        <taxon>Pentapetalae</taxon>
        <taxon>rosids</taxon>
        <taxon>fabids</taxon>
        <taxon>Fabales</taxon>
        <taxon>Fabaceae</taxon>
        <taxon>Papilionoideae</taxon>
        <taxon>50 kb inversion clade</taxon>
        <taxon>NPAAA clade</taxon>
        <taxon>indigoferoid/millettioid clade</taxon>
        <taxon>Phaseoleae</taxon>
        <taxon>Glycine</taxon>
        <taxon>Glycine subgen. Soja</taxon>
    </lineage>
</organism>
<dbReference type="CDD" id="cd00303">
    <property type="entry name" value="retropepsin_like"/>
    <property type="match status" value="1"/>
</dbReference>
<keyword evidence="3" id="KW-0548">Nucleotidyltransferase</keyword>
<dbReference type="Gene3D" id="3.10.10.10">
    <property type="entry name" value="HIV Type 1 Reverse Transcriptase, subunit A, domain 1"/>
    <property type="match status" value="1"/>
</dbReference>
<dbReference type="PANTHER" id="PTHR15503">
    <property type="entry name" value="LDOC1 RELATED"/>
    <property type="match status" value="1"/>
</dbReference>
<dbReference type="InterPro" id="IPR021109">
    <property type="entry name" value="Peptidase_aspartic_dom_sf"/>
</dbReference>
<dbReference type="InterPro" id="IPR043502">
    <property type="entry name" value="DNA/RNA_pol_sf"/>
</dbReference>
<dbReference type="PANTHER" id="PTHR15503:SF22">
    <property type="entry name" value="TRANSPOSON TY3-I GAG POLYPROTEIN"/>
    <property type="match status" value="1"/>
</dbReference>
<feature type="region of interest" description="Disordered" evidence="1">
    <location>
        <begin position="255"/>
        <end position="291"/>
    </location>
</feature>
<dbReference type="GO" id="GO:0004523">
    <property type="term" value="F:RNA-DNA hybrid ribonuclease activity"/>
    <property type="evidence" value="ECO:0007669"/>
    <property type="project" value="UniProtKB-EC"/>
</dbReference>
<sequence length="469" mass="52844">MAEHGTRKATTDRLEDAIARLTSSQANLNERYTDLSGKVDSILDHLRLRDLQQHPPSVSNMSAHRNSRFNGRDPLGWIFKMNQLFQYQNTPEEERITVASLYLDGAALSWYQWMFTNGLISSWQSFLDALESRFAPTFYDDPRGALFKLLRREVLALQPISLLQATALAKLQEDKLKDRRSLSQRPHPPPTSISPANLSTKPKTPYVQRTPEEMAFRRERGLCYNCDDKWSSGHRCKGRILLFVADDVTQDSGEPGITNNTIDFDDNLSNPDPTSDSSSPHISLHAMAGSPSPETFRVYGTIRSARITVLIDSGSTHNFLQPRVASFLHLATESTQPLRVLVGNGSTLDCDKRCPDTPLTIQGHSFPVTFHLLHISGADAVLGVDWPSTSPYSSPVLLVKKKDGTWRLCVDYRSLNSVTVRDRFPIPTIEELLDELGHASWFTKLDLRQGFHQILMNEADIEKTAFRTH</sequence>
<dbReference type="Pfam" id="PF00078">
    <property type="entry name" value="RVT_1"/>
    <property type="match status" value="1"/>
</dbReference>
<keyword evidence="3" id="KW-0378">Hydrolase</keyword>
<dbReference type="AlphaFoldDB" id="A0A0B2RLN6"/>
<feature type="region of interest" description="Disordered" evidence="1">
    <location>
        <begin position="176"/>
        <end position="206"/>
    </location>
</feature>
<dbReference type="SUPFAM" id="SSF50630">
    <property type="entry name" value="Acid proteases"/>
    <property type="match status" value="1"/>
</dbReference>
<dbReference type="EC" id="3.1.26.4" evidence="3"/>